<dbReference type="EMBL" id="CM042050">
    <property type="protein sequence ID" value="KAI3736138.1"/>
    <property type="molecule type" value="Genomic_DNA"/>
</dbReference>
<gene>
    <name evidence="1" type="ORF">L6452_15672</name>
</gene>
<comment type="caution">
    <text evidence="1">The sequence shown here is derived from an EMBL/GenBank/DDBJ whole genome shotgun (WGS) entry which is preliminary data.</text>
</comment>
<reference evidence="2" key="1">
    <citation type="journal article" date="2022" name="Mol. Ecol. Resour.">
        <title>The genomes of chicory, endive, great burdock and yacon provide insights into Asteraceae palaeo-polyploidization history and plant inulin production.</title>
        <authorList>
            <person name="Fan W."/>
            <person name="Wang S."/>
            <person name="Wang H."/>
            <person name="Wang A."/>
            <person name="Jiang F."/>
            <person name="Liu H."/>
            <person name="Zhao H."/>
            <person name="Xu D."/>
            <person name="Zhang Y."/>
        </authorList>
    </citation>
    <scope>NUCLEOTIDE SEQUENCE [LARGE SCALE GENOMIC DNA]</scope>
    <source>
        <strain evidence="2">cv. Niubang</strain>
    </source>
</reference>
<sequence length="750" mass="83758">MVGTRGRPRARVDGQEATTSTAGQPEGVEVIVRPPVQQVLGGGPEVIPRVDLASSHPVIGDANPQSELLASVMLAMREEMAKQQEFLLKAMEDRDVNHRRSETVVENVVVGSGNDGIRVTAVERRSSEAPGNRKGCSYKSFLGCGPPEFFGSDDPVVCVKWIRAVEQAFGSSECGDDQRVRFGTHLLRDTALIWWNIIQSTLSPEVLAQLSWAEFKKKLLEEFCNERTMDRIEKEFRSLVKGSLTVREYTRQFMEKLGLVGHAAPTEKDKMKAYLNGLPADMQSMVHNFKASNLREMVEEAQFMEEMFAKGKSEKAVVVPEKRKWENSSVPPKRTRPFVGNRNFSSYQEAKWCPRCRTKHHGNCYINSQVCYKCGKPGHTVRDCTVSGIVCYECKAPGHVKRDCPKLVSGSAPARKENPPKVQGRAFQMTAEEARASADVVSGTFLINSVPARILFDTGASFSFVSELFRQKISMPTTSLEDALVVEIAYGRQVLIHEVLKQCALSIEGREFPIDLLPMSIGGFDVVIGMDWLSNNQAEFVCSKKMIRLPNPSGEVVVIYGEKRKGEVAIITMAKARKCLVKGCSSFLAYVIDAKLEKSKLEDVKIVREYPDVFPDDLPGLPPDRQVEFRIDLVPGVAPIAKATYRLAPSEMQEMVAQLQELFEKGFIRPSSSPWGAPVLFVKKKDGTMRMCIDYRELNKATVKNRLSPSEGERRRCSEDGIQNALRPLRIPCNAFWPDERTSSVYGLDE</sequence>
<accession>A0ACB9CPJ2</accession>
<organism evidence="1 2">
    <name type="scientific">Arctium lappa</name>
    <name type="common">Greater burdock</name>
    <name type="synonym">Lappa major</name>
    <dbReference type="NCBI Taxonomy" id="4217"/>
    <lineage>
        <taxon>Eukaryota</taxon>
        <taxon>Viridiplantae</taxon>
        <taxon>Streptophyta</taxon>
        <taxon>Embryophyta</taxon>
        <taxon>Tracheophyta</taxon>
        <taxon>Spermatophyta</taxon>
        <taxon>Magnoliopsida</taxon>
        <taxon>eudicotyledons</taxon>
        <taxon>Gunneridae</taxon>
        <taxon>Pentapetalae</taxon>
        <taxon>asterids</taxon>
        <taxon>campanulids</taxon>
        <taxon>Asterales</taxon>
        <taxon>Asteraceae</taxon>
        <taxon>Carduoideae</taxon>
        <taxon>Cardueae</taxon>
        <taxon>Arctiinae</taxon>
        <taxon>Arctium</taxon>
    </lineage>
</organism>
<dbReference type="Proteomes" id="UP001055879">
    <property type="component" value="Linkage Group LG04"/>
</dbReference>
<name>A0ACB9CPJ2_ARCLA</name>
<proteinExistence type="predicted"/>
<evidence type="ECO:0000313" key="1">
    <source>
        <dbReference type="EMBL" id="KAI3736138.1"/>
    </source>
</evidence>
<reference evidence="1 2" key="2">
    <citation type="journal article" date="2022" name="Mol. Ecol. Resour.">
        <title>The genomes of chicory, endive, great burdock and yacon provide insights into Asteraceae paleo-polyploidization history and plant inulin production.</title>
        <authorList>
            <person name="Fan W."/>
            <person name="Wang S."/>
            <person name="Wang H."/>
            <person name="Wang A."/>
            <person name="Jiang F."/>
            <person name="Liu H."/>
            <person name="Zhao H."/>
            <person name="Xu D."/>
            <person name="Zhang Y."/>
        </authorList>
    </citation>
    <scope>NUCLEOTIDE SEQUENCE [LARGE SCALE GENOMIC DNA]</scope>
    <source>
        <strain evidence="2">cv. Niubang</strain>
    </source>
</reference>
<evidence type="ECO:0000313" key="2">
    <source>
        <dbReference type="Proteomes" id="UP001055879"/>
    </source>
</evidence>
<protein>
    <submittedName>
        <fullName evidence="1">Uncharacterized protein</fullName>
    </submittedName>
</protein>
<keyword evidence="2" id="KW-1185">Reference proteome</keyword>